<gene>
    <name evidence="1" type="ORF">dnm_095110</name>
</gene>
<sequence>MTNEVFLKNLLPQLETWKAYGKSNSSRTEKALLRFTLNHLMQILDEDEEQCFPEEIYIYPPLSDALKTGSVIEKEDDKSLYAILNPACDLVVRKNGEYKTDRIMLVEIEKRELFIDAALKDITNKKKKKNRLKDVFGNNYNAYSHWLPHTKFFEGGFLNFRKISTRTKEEVKSAYKQPHIQISPDFIKDILSRFSSYYARQGQPDIECDKIIEEIVTSSGDTK</sequence>
<dbReference type="AlphaFoldDB" id="A0A975BX53"/>
<dbReference type="Proteomes" id="UP000663722">
    <property type="component" value="Chromosome"/>
</dbReference>
<name>A0A975BX53_9BACT</name>
<proteinExistence type="predicted"/>
<evidence type="ECO:0000313" key="1">
    <source>
        <dbReference type="EMBL" id="QTA93411.1"/>
    </source>
</evidence>
<protein>
    <submittedName>
        <fullName evidence="1">Uncharacterized protein</fullName>
    </submittedName>
</protein>
<dbReference type="KEGG" id="dmm:dnm_095110"/>
<organism evidence="1 2">
    <name type="scientific">Desulfonema magnum</name>
    <dbReference type="NCBI Taxonomy" id="45655"/>
    <lineage>
        <taxon>Bacteria</taxon>
        <taxon>Pseudomonadati</taxon>
        <taxon>Thermodesulfobacteriota</taxon>
        <taxon>Desulfobacteria</taxon>
        <taxon>Desulfobacterales</taxon>
        <taxon>Desulfococcaceae</taxon>
        <taxon>Desulfonema</taxon>
    </lineage>
</organism>
<reference evidence="1" key="1">
    <citation type="journal article" date="2021" name="Microb. Physiol.">
        <title>Proteogenomic Insights into the Physiology of Marine, Sulfate-Reducing, Filamentous Desulfonema limicola and Desulfonema magnum.</title>
        <authorList>
            <person name="Schnaars V."/>
            <person name="Wohlbrand L."/>
            <person name="Scheve S."/>
            <person name="Hinrichs C."/>
            <person name="Reinhardt R."/>
            <person name="Rabus R."/>
        </authorList>
    </citation>
    <scope>NUCLEOTIDE SEQUENCE</scope>
    <source>
        <strain evidence="1">4be13</strain>
    </source>
</reference>
<evidence type="ECO:0000313" key="2">
    <source>
        <dbReference type="Proteomes" id="UP000663722"/>
    </source>
</evidence>
<keyword evidence="2" id="KW-1185">Reference proteome</keyword>
<dbReference type="EMBL" id="CP061800">
    <property type="protein sequence ID" value="QTA93411.1"/>
    <property type="molecule type" value="Genomic_DNA"/>
</dbReference>
<accession>A0A975BX53</accession>